<evidence type="ECO:0000256" key="4">
    <source>
        <dbReference type="ARBA" id="ARBA00045876"/>
    </source>
</evidence>
<dbReference type="PANTHER" id="PTHR12697">
    <property type="entry name" value="PBS LYASE HEAT-LIKE PROTEIN"/>
    <property type="match status" value="1"/>
</dbReference>
<dbReference type="EMBL" id="JAMPKM010000010">
    <property type="protein sequence ID" value="MEP0818730.1"/>
    <property type="molecule type" value="Genomic_DNA"/>
</dbReference>
<dbReference type="SMART" id="SM00567">
    <property type="entry name" value="EZ_HEAT"/>
    <property type="match status" value="10"/>
</dbReference>
<dbReference type="InterPro" id="IPR000357">
    <property type="entry name" value="HEAT"/>
</dbReference>
<evidence type="ECO:0000256" key="2">
    <source>
        <dbReference type="ARBA" id="ARBA00022737"/>
    </source>
</evidence>
<gene>
    <name evidence="5" type="ORF">NC998_16645</name>
</gene>
<keyword evidence="2" id="KW-0677">Repeat</keyword>
<evidence type="ECO:0000256" key="3">
    <source>
        <dbReference type="ARBA" id="ARBA00022738"/>
    </source>
</evidence>
<evidence type="ECO:0000256" key="1">
    <source>
        <dbReference type="ARBA" id="ARBA00022549"/>
    </source>
</evidence>
<comment type="caution">
    <text evidence="5">The sequence shown here is derived from an EMBL/GenBank/DDBJ whole genome shotgun (WGS) entry which is preliminary data.</text>
</comment>
<dbReference type="PANTHER" id="PTHR12697:SF5">
    <property type="entry name" value="DEOXYHYPUSINE HYDROXYLASE"/>
    <property type="match status" value="1"/>
</dbReference>
<dbReference type="Proteomes" id="UP001464891">
    <property type="component" value="Unassembled WGS sequence"/>
</dbReference>
<name>A0ABV0JAD5_9CYAN</name>
<keyword evidence="1" id="KW-0042">Antenna complex</keyword>
<dbReference type="Pfam" id="PF13646">
    <property type="entry name" value="HEAT_2"/>
    <property type="match status" value="4"/>
</dbReference>
<accession>A0ABV0JAD5</accession>
<proteinExistence type="predicted"/>
<dbReference type="InterPro" id="IPR021133">
    <property type="entry name" value="HEAT_type_2"/>
</dbReference>
<dbReference type="InterPro" id="IPR011989">
    <property type="entry name" value="ARM-like"/>
</dbReference>
<protein>
    <submittedName>
        <fullName evidence="5">HEAT repeat domain-containing protein</fullName>
    </submittedName>
</protein>
<dbReference type="SUPFAM" id="SSF48371">
    <property type="entry name" value="ARM repeat"/>
    <property type="match status" value="1"/>
</dbReference>
<reference evidence="5 6" key="1">
    <citation type="submission" date="2022-04" db="EMBL/GenBank/DDBJ databases">
        <title>Positive selection, recombination, and allopatry shape intraspecific diversity of widespread and dominant cyanobacteria.</title>
        <authorList>
            <person name="Wei J."/>
            <person name="Shu W."/>
            <person name="Hu C."/>
        </authorList>
    </citation>
    <scope>NUCLEOTIDE SEQUENCE [LARGE SCALE GENOMIC DNA]</scope>
    <source>
        <strain evidence="5 6">GB2-A4</strain>
    </source>
</reference>
<dbReference type="PROSITE" id="PS50077">
    <property type="entry name" value="HEAT_REPEAT"/>
    <property type="match status" value="1"/>
</dbReference>
<evidence type="ECO:0000313" key="6">
    <source>
        <dbReference type="Proteomes" id="UP001464891"/>
    </source>
</evidence>
<organism evidence="5 6">
    <name type="scientific">Trichocoleus desertorum GB2-A4</name>
    <dbReference type="NCBI Taxonomy" id="2933944"/>
    <lineage>
        <taxon>Bacteria</taxon>
        <taxon>Bacillati</taxon>
        <taxon>Cyanobacteriota</taxon>
        <taxon>Cyanophyceae</taxon>
        <taxon>Leptolyngbyales</taxon>
        <taxon>Trichocoleusaceae</taxon>
        <taxon>Trichocoleus</taxon>
    </lineage>
</organism>
<dbReference type="Gene3D" id="1.25.10.10">
    <property type="entry name" value="Leucine-rich Repeat Variant"/>
    <property type="match status" value="3"/>
</dbReference>
<dbReference type="Pfam" id="PF02985">
    <property type="entry name" value="HEAT"/>
    <property type="match status" value="1"/>
</dbReference>
<dbReference type="InterPro" id="IPR016024">
    <property type="entry name" value="ARM-type_fold"/>
</dbReference>
<dbReference type="RefSeq" id="WP_190433222.1">
    <property type="nucleotide sequence ID" value="NZ_JAMPKM010000010.1"/>
</dbReference>
<sequence length="375" mass="39402">MSETISELIQNLSDPAVEVRAGAAKTLGEHGATAKAAVPALLKAVNDRSAAVRDCAIASLSKINLGSTVSALIQNLEDEDDRVRTSAARGISTMVERFELPASTKQQVFQALAQAVNNRSWFVRSTVMATLGELAPVDEVLPILIAGLADAEAEVRQDAAIAIQCFGDEAEAAVPHLIDAFWHDIEVYAASALGSIGPGAQAAIPRLLEALERGHEDLRARAAEAIGEIGSAAAVPALIKFLQQEDAGLRRAAAEALQGLGPVATAAVPNLIVALEDKSDEVKAMAAKALGEIESENTAIAELLMPLLQDEAASVRASTAYALQLMGKHAEVAVPALIEAFRDEVERVSQSAARALAEIATPEAKEAIARYRQWS</sequence>
<evidence type="ECO:0000313" key="5">
    <source>
        <dbReference type="EMBL" id="MEP0818730.1"/>
    </source>
</evidence>
<keyword evidence="6" id="KW-1185">Reference proteome</keyword>
<dbReference type="InterPro" id="IPR004155">
    <property type="entry name" value="PBS_lyase_HEAT"/>
</dbReference>
<keyword evidence="3" id="KW-0605">Phycobilisome</keyword>
<comment type="function">
    <text evidence="4">Catalyzes the hydroxylation of the N(6)-(4-aminobutyl)-L-lysine intermediate produced by deoxyhypusine synthase/DHPS on a critical lysine of the eukaryotic translation initiation factor 5A/eIF-5A. This is the second step of the post-translational modification of that lysine into an unusual amino acid residue named hypusine. Hypusination is unique to mature eIF-5A factor and is essential for its function.</text>
</comment>